<comment type="pathway">
    <text evidence="4 5">Amino-acid degradation; L-kynurenine degradation; L-alanine and anthranilate from L-kynurenine: step 1/1.</text>
</comment>
<evidence type="ECO:0000313" key="6">
    <source>
        <dbReference type="EMBL" id="KAL3890621.1"/>
    </source>
</evidence>
<dbReference type="GO" id="GO:0034354">
    <property type="term" value="P:'de novo' NAD+ biosynthetic process from L-tryptophan"/>
    <property type="evidence" value="ECO:0007669"/>
    <property type="project" value="UniProtKB-UniRule"/>
</dbReference>
<feature type="binding site" evidence="4">
    <location>
        <position position="257"/>
    </location>
    <ligand>
        <name>pyridoxal 5'-phosphate</name>
        <dbReference type="ChEBI" id="CHEBI:597326"/>
    </ligand>
</feature>
<dbReference type="SUPFAM" id="SSF53383">
    <property type="entry name" value="PLP-dependent transferases"/>
    <property type="match status" value="1"/>
</dbReference>
<dbReference type="InterPro" id="IPR015422">
    <property type="entry name" value="PyrdxlP-dep_Trfase_small"/>
</dbReference>
<feature type="binding site" evidence="4">
    <location>
        <position position="279"/>
    </location>
    <ligand>
        <name>pyridoxal 5'-phosphate</name>
        <dbReference type="ChEBI" id="CHEBI:597326"/>
    </ligand>
</feature>
<comment type="similarity">
    <text evidence="4 5">Belongs to the kynureninase family.</text>
</comment>
<sequence>MASNTGFQSNHHPSRELEGIAQKIGLRLEDRAFALHMDREDPLCHLRKEFAFPKMKMLKGVDLSIVDPEEDCVYFCGNSLGLCPKKTKEYMNIEVEKWEQTGVQGHTNGDLPWAWCDEVLDGDMAKIVGAKKDEVCLMNGLTVNLHLLLISFYRPTPQRYKIMFEGQAFPSDHYAFESQIILHGYNPNESMVIMQPREGEDLLRTEDILAKIEEEGNSIAVICFSGVHYYTGQLLEMDRITKAGQAKGCFVGWDLAHAVGNAEINLHDWGVDFACWCTYKYLNSGAGGLAGCFLHEKHFYSDLPHLRGWWGHTMETRFKMDRKWEPYVGAYRYRISNTPGFLCPSLKASLEIFNKTSIPALRKKSGLLTAYLEALINRKYGKPRTAGDGDGDNSHVYVNILTPTDPNQRGAQLSLSFSIDITQVFAELQKRGVVCDERKPSVIRVAPAPLYCSFEDVHRFMKYLDEALQALNK</sequence>
<comment type="subunit">
    <text evidence="4 5">Homodimer.</text>
</comment>
<evidence type="ECO:0000256" key="5">
    <source>
        <dbReference type="PIRNR" id="PIRNR038800"/>
    </source>
</evidence>
<dbReference type="InterPro" id="IPR015421">
    <property type="entry name" value="PyrdxlP-dep_Trfase_major"/>
</dbReference>
<dbReference type="EC" id="3.7.1.3" evidence="4 5"/>
<gene>
    <name evidence="4" type="primary">KYNU</name>
    <name evidence="6" type="ORF">ACJMK2_002903</name>
</gene>
<comment type="caution">
    <text evidence="6">The sequence shown here is derived from an EMBL/GenBank/DDBJ whole genome shotgun (WGS) entry which is preliminary data.</text>
</comment>
<feature type="binding site" evidence="4">
    <location>
        <position position="309"/>
    </location>
    <ligand>
        <name>pyridoxal 5'-phosphate</name>
        <dbReference type="ChEBI" id="CHEBI:597326"/>
    </ligand>
</feature>
<evidence type="ECO:0000256" key="3">
    <source>
        <dbReference type="ARBA" id="ARBA00022898"/>
    </source>
</evidence>
<keyword evidence="7" id="KW-1185">Reference proteome</keyword>
<dbReference type="AlphaFoldDB" id="A0ABD3XY92"/>
<name>A0ABD3XY92_SINWO</name>
<organism evidence="6 7">
    <name type="scientific">Sinanodonta woodiana</name>
    <name type="common">Chinese pond mussel</name>
    <name type="synonym">Anodonta woodiana</name>
    <dbReference type="NCBI Taxonomy" id="1069815"/>
    <lineage>
        <taxon>Eukaryota</taxon>
        <taxon>Metazoa</taxon>
        <taxon>Spiralia</taxon>
        <taxon>Lophotrochozoa</taxon>
        <taxon>Mollusca</taxon>
        <taxon>Bivalvia</taxon>
        <taxon>Autobranchia</taxon>
        <taxon>Heteroconchia</taxon>
        <taxon>Palaeoheterodonta</taxon>
        <taxon>Unionida</taxon>
        <taxon>Unionoidea</taxon>
        <taxon>Unionidae</taxon>
        <taxon>Unioninae</taxon>
        <taxon>Sinanodonta</taxon>
    </lineage>
</organism>
<evidence type="ECO:0000256" key="1">
    <source>
        <dbReference type="ARBA" id="ARBA00022642"/>
    </source>
</evidence>
<comment type="subcellular location">
    <subcellularLocation>
        <location evidence="4 5">Cytoplasm</location>
    </subcellularLocation>
</comment>
<feature type="binding site" evidence="4">
    <location>
        <position position="254"/>
    </location>
    <ligand>
        <name>pyridoxal 5'-phosphate</name>
        <dbReference type="ChEBI" id="CHEBI:597326"/>
    </ligand>
</feature>
<dbReference type="Pfam" id="PF22580">
    <property type="entry name" value="KYNU_C"/>
    <property type="match status" value="1"/>
</dbReference>
<dbReference type="Proteomes" id="UP001634394">
    <property type="component" value="Unassembled WGS sequence"/>
</dbReference>
<feature type="modified residue" description="N6-(pyridoxal phosphate)lysine" evidence="4">
    <location>
        <position position="280"/>
    </location>
</feature>
<proteinExistence type="inferred from homology"/>
<keyword evidence="4 5" id="KW-0963">Cytoplasm</keyword>
<keyword evidence="2 4" id="KW-0378">Hydrolase</keyword>
<keyword evidence="1 4" id="KW-0662">Pyridine nucleotide biosynthesis</keyword>
<dbReference type="PANTHER" id="PTHR14084">
    <property type="entry name" value="KYNURENINASE"/>
    <property type="match status" value="1"/>
</dbReference>
<dbReference type="GO" id="GO:0097053">
    <property type="term" value="P:L-kynurenine catabolic process"/>
    <property type="evidence" value="ECO:0007669"/>
    <property type="project" value="UniProtKB-UniRule"/>
</dbReference>
<comment type="catalytic activity">
    <reaction evidence="4 5">
        <text>L-kynurenine + H2O = anthranilate + L-alanine + H(+)</text>
        <dbReference type="Rhea" id="RHEA:16813"/>
        <dbReference type="ChEBI" id="CHEBI:15377"/>
        <dbReference type="ChEBI" id="CHEBI:15378"/>
        <dbReference type="ChEBI" id="CHEBI:16567"/>
        <dbReference type="ChEBI" id="CHEBI:57959"/>
        <dbReference type="ChEBI" id="CHEBI:57972"/>
        <dbReference type="EC" id="3.7.1.3"/>
    </reaction>
</comment>
<dbReference type="Gene3D" id="3.40.640.10">
    <property type="entry name" value="Type I PLP-dependent aspartate aminotransferase-like (Major domain)"/>
    <property type="match status" value="1"/>
</dbReference>
<dbReference type="GO" id="GO:0043420">
    <property type="term" value="P:anthranilate metabolic process"/>
    <property type="evidence" value="ECO:0007669"/>
    <property type="project" value="UniProtKB-UniRule"/>
</dbReference>
<dbReference type="InterPro" id="IPR015424">
    <property type="entry name" value="PyrdxlP-dep_Trfase"/>
</dbReference>
<dbReference type="GO" id="GO:0030429">
    <property type="term" value="F:kynureninase activity"/>
    <property type="evidence" value="ECO:0007669"/>
    <property type="project" value="UniProtKB-UniRule"/>
</dbReference>
<dbReference type="GO" id="GO:0019805">
    <property type="term" value="P:quinolinate biosynthetic process"/>
    <property type="evidence" value="ECO:0007669"/>
    <property type="project" value="UniProtKB-UniRule"/>
</dbReference>
<comment type="cofactor">
    <cofactor evidence="4 5">
        <name>pyridoxal 5'-phosphate</name>
        <dbReference type="ChEBI" id="CHEBI:597326"/>
    </cofactor>
</comment>
<dbReference type="Gene3D" id="3.90.1150.10">
    <property type="entry name" value="Aspartate Aminotransferase, domain 1"/>
    <property type="match status" value="1"/>
</dbReference>
<comment type="catalytic activity">
    <reaction evidence="5">
        <text>3-hydroxy-L-kynurenine + H2O = 3-hydroxyanthranilate + L-alanine + H(+)</text>
        <dbReference type="Rhea" id="RHEA:25143"/>
        <dbReference type="ChEBI" id="CHEBI:15377"/>
        <dbReference type="ChEBI" id="CHEBI:15378"/>
        <dbReference type="ChEBI" id="CHEBI:36559"/>
        <dbReference type="ChEBI" id="CHEBI:57972"/>
        <dbReference type="ChEBI" id="CHEBI:58125"/>
        <dbReference type="EC" id="3.7.1.3"/>
    </reaction>
</comment>
<dbReference type="FunFam" id="3.40.640.10:FF:000031">
    <property type="entry name" value="Kynureninase"/>
    <property type="match status" value="1"/>
</dbReference>
<dbReference type="GO" id="GO:0030170">
    <property type="term" value="F:pyridoxal phosphate binding"/>
    <property type="evidence" value="ECO:0007669"/>
    <property type="project" value="UniProtKB-UniRule"/>
</dbReference>
<keyword evidence="3 4" id="KW-0663">Pyridoxal phosphate</keyword>
<dbReference type="GO" id="GO:0006569">
    <property type="term" value="P:L-tryptophan catabolic process"/>
    <property type="evidence" value="ECO:0007669"/>
    <property type="project" value="UniProtKB-UniRule"/>
</dbReference>
<dbReference type="InterPro" id="IPR010111">
    <property type="entry name" value="Kynureninase"/>
</dbReference>
<feature type="binding site" evidence="4">
    <location>
        <position position="142"/>
    </location>
    <ligand>
        <name>pyridoxal 5'-phosphate</name>
        <dbReference type="ChEBI" id="CHEBI:597326"/>
    </ligand>
</feature>
<evidence type="ECO:0000313" key="7">
    <source>
        <dbReference type="Proteomes" id="UP001634394"/>
    </source>
</evidence>
<comment type="pathway">
    <text evidence="4 5">Cofactor biosynthesis; NAD(+) biosynthesis; quinolinate from L-kynurenine: step 2/3.</text>
</comment>
<feature type="binding site" evidence="4">
    <location>
        <position position="141"/>
    </location>
    <ligand>
        <name>pyridoxal 5'-phosphate</name>
        <dbReference type="ChEBI" id="CHEBI:597326"/>
    </ligand>
</feature>
<protein>
    <recommendedName>
        <fullName evidence="4 5">Kynureninase</fullName>
        <ecNumber evidence="4 5">3.7.1.3</ecNumber>
    </recommendedName>
    <alternativeName>
        <fullName evidence="4">L-kynurenine hydrolase</fullName>
    </alternativeName>
</protein>
<evidence type="ECO:0000256" key="2">
    <source>
        <dbReference type="ARBA" id="ARBA00022801"/>
    </source>
</evidence>
<dbReference type="GO" id="GO:0005737">
    <property type="term" value="C:cytoplasm"/>
    <property type="evidence" value="ECO:0007669"/>
    <property type="project" value="UniProtKB-SubCell"/>
</dbReference>
<dbReference type="NCBIfam" id="TIGR01814">
    <property type="entry name" value="kynureninase"/>
    <property type="match status" value="1"/>
</dbReference>
<feature type="binding site" evidence="4">
    <location>
        <begin position="169"/>
        <end position="172"/>
    </location>
    <ligand>
        <name>pyridoxal 5'-phosphate</name>
        <dbReference type="ChEBI" id="CHEBI:597326"/>
    </ligand>
</feature>
<dbReference type="EMBL" id="JBJQND010000001">
    <property type="protein sequence ID" value="KAL3890621.1"/>
    <property type="molecule type" value="Genomic_DNA"/>
</dbReference>
<reference evidence="6 7" key="1">
    <citation type="submission" date="2024-11" db="EMBL/GenBank/DDBJ databases">
        <title>Chromosome-level genome assembly of the freshwater bivalve Anodonta woodiana.</title>
        <authorList>
            <person name="Chen X."/>
        </authorList>
    </citation>
    <scope>NUCLEOTIDE SEQUENCE [LARGE SCALE GENOMIC DNA]</scope>
    <source>
        <strain evidence="6">MN2024</strain>
        <tissue evidence="6">Gills</tissue>
    </source>
</reference>
<evidence type="ECO:0000256" key="4">
    <source>
        <dbReference type="HAMAP-Rule" id="MF_03017"/>
    </source>
</evidence>
<dbReference type="PIRSF" id="PIRSF038800">
    <property type="entry name" value="KYNU"/>
    <property type="match status" value="1"/>
</dbReference>
<dbReference type="PANTHER" id="PTHR14084:SF0">
    <property type="entry name" value="KYNURENINASE"/>
    <property type="match status" value="1"/>
</dbReference>
<accession>A0ABD3XY92</accession>
<feature type="binding site" evidence="4">
    <location>
        <position position="225"/>
    </location>
    <ligand>
        <name>pyridoxal 5'-phosphate</name>
        <dbReference type="ChEBI" id="CHEBI:597326"/>
    </ligand>
</feature>
<comment type="function">
    <text evidence="4 5">Catalyzes the cleavage of L-kynurenine (L-Kyn) and L-3-hydroxykynurenine (L-3OHKyn) into anthranilic acid (AA) and 3-hydroxyanthranilic acid (3-OHAA), respectively.</text>
</comment>
<dbReference type="HAMAP" id="MF_01970">
    <property type="entry name" value="Kynureninase"/>
    <property type="match status" value="1"/>
</dbReference>
<feature type="binding site" evidence="4">
    <location>
        <position position="337"/>
    </location>
    <ligand>
        <name>pyridoxal 5'-phosphate</name>
        <dbReference type="ChEBI" id="CHEBI:597326"/>
    </ligand>
</feature>